<reference evidence="1 2" key="1">
    <citation type="journal article" date="2016" name="Nat. Commun.">
        <title>Thousands of microbial genomes shed light on interconnected biogeochemical processes in an aquifer system.</title>
        <authorList>
            <person name="Anantharaman K."/>
            <person name="Brown C.T."/>
            <person name="Hug L.A."/>
            <person name="Sharon I."/>
            <person name="Castelle C.J."/>
            <person name="Probst A.J."/>
            <person name="Thomas B.C."/>
            <person name="Singh A."/>
            <person name="Wilkins M.J."/>
            <person name="Karaoz U."/>
            <person name="Brodie E.L."/>
            <person name="Williams K.H."/>
            <person name="Hubbard S.S."/>
            <person name="Banfield J.F."/>
        </authorList>
    </citation>
    <scope>NUCLEOTIDE SEQUENCE [LARGE SCALE GENOMIC DNA]</scope>
</reference>
<evidence type="ECO:0000313" key="1">
    <source>
        <dbReference type="EMBL" id="OGG50872.1"/>
    </source>
</evidence>
<protein>
    <submittedName>
        <fullName evidence="1">Uncharacterized protein</fullName>
    </submittedName>
</protein>
<dbReference type="EMBL" id="MFKV01000006">
    <property type="protein sequence ID" value="OGG50872.1"/>
    <property type="molecule type" value="Genomic_DNA"/>
</dbReference>
<dbReference type="AlphaFoldDB" id="A0A1F6CPS4"/>
<comment type="caution">
    <text evidence="1">The sequence shown here is derived from an EMBL/GenBank/DDBJ whole genome shotgun (WGS) entry which is preliminary data.</text>
</comment>
<name>A0A1F6CPS4_9BACT</name>
<proteinExistence type="predicted"/>
<evidence type="ECO:0000313" key="2">
    <source>
        <dbReference type="Proteomes" id="UP000178370"/>
    </source>
</evidence>
<dbReference type="Proteomes" id="UP000178370">
    <property type="component" value="Unassembled WGS sequence"/>
</dbReference>
<organism evidence="1 2">
    <name type="scientific">Candidatus Kaiserbacteria bacterium RIFCSPHIGHO2_01_FULL_54_36</name>
    <dbReference type="NCBI Taxonomy" id="1798482"/>
    <lineage>
        <taxon>Bacteria</taxon>
        <taxon>Candidatus Kaiseribacteriota</taxon>
    </lineage>
</organism>
<sequence length="118" mass="13031">MKRPYHPPGGTAEMSAGRARFSQRELPAWRLRELPAGVGSAALFQRGTCTNVRLLEVWVPIGPSIARVGPTAGSFHGSFPLFETFRITQDCLHPSSSHRFVQIERPGEKARPVTIACY</sequence>
<gene>
    <name evidence="1" type="ORF">A2763_00870</name>
</gene>
<accession>A0A1F6CPS4</accession>